<dbReference type="OrthoDB" id="6159439at2759"/>
<evidence type="ECO:0000313" key="2">
    <source>
        <dbReference type="EMBL" id="CAF2967569.1"/>
    </source>
</evidence>
<evidence type="ECO:0000256" key="1">
    <source>
        <dbReference type="SAM" id="MobiDB-lite"/>
    </source>
</evidence>
<proteinExistence type="predicted"/>
<evidence type="ECO:0000313" key="3">
    <source>
        <dbReference type="Proteomes" id="UP000675881"/>
    </source>
</evidence>
<feature type="compositionally biased region" description="Low complexity" evidence="1">
    <location>
        <begin position="41"/>
        <end position="63"/>
    </location>
</feature>
<feature type="compositionally biased region" description="Low complexity" evidence="1">
    <location>
        <begin position="121"/>
        <end position="166"/>
    </location>
</feature>
<feature type="region of interest" description="Disordered" evidence="1">
    <location>
        <begin position="27"/>
        <end position="65"/>
    </location>
</feature>
<reference evidence="2" key="1">
    <citation type="submission" date="2021-02" db="EMBL/GenBank/DDBJ databases">
        <authorList>
            <person name="Bekaert M."/>
        </authorList>
    </citation>
    <scope>NUCLEOTIDE SEQUENCE</scope>
    <source>
        <strain evidence="2">IoA-00</strain>
    </source>
</reference>
<name>A0A7R8H9W8_LEPSM</name>
<gene>
    <name evidence="2" type="ORF">LSAA_11229</name>
</gene>
<feature type="compositionally biased region" description="Basic residues" evidence="1">
    <location>
        <begin position="28"/>
        <end position="40"/>
    </location>
</feature>
<dbReference type="Proteomes" id="UP000675881">
    <property type="component" value="Chromosome 6"/>
</dbReference>
<dbReference type="EMBL" id="HG994585">
    <property type="protein sequence ID" value="CAF2967569.1"/>
    <property type="molecule type" value="Genomic_DNA"/>
</dbReference>
<feature type="region of interest" description="Disordered" evidence="1">
    <location>
        <begin position="117"/>
        <end position="213"/>
    </location>
</feature>
<protein>
    <submittedName>
        <fullName evidence="2">(salmon louse) hypothetical protein</fullName>
    </submittedName>
</protein>
<accession>A0A7R8H9W8</accession>
<dbReference type="AlphaFoldDB" id="A0A7R8H9W8"/>
<keyword evidence="3" id="KW-1185">Reference proteome</keyword>
<sequence length="252" mass="27792">MSSYIMNSVYDPKFTDEYSQNGYIHQNSHSHHQQMHHQHGGLHQQQQQAAVLQQQQQHVLQQHHQAHDYYGTQQTQQHLGYPPYGQGLYNNRLDSMTGGYGPYGAYGQTNSAPTAQASCGISPTMQMSTMSSSSSSIQTRSPVSSPQPSNPNTTNNNNSTNSNNNNFLPQAPVVNNEDSSSTLIVPQPDLTPGHNEGLSSDCSDDETQSGQMPGCVSMDEENPHCWSWQQFPTWNGAQTSTNGLYSTPNTRT</sequence>
<organism evidence="2 3">
    <name type="scientific">Lepeophtheirus salmonis</name>
    <name type="common">Salmon louse</name>
    <name type="synonym">Caligus salmonis</name>
    <dbReference type="NCBI Taxonomy" id="72036"/>
    <lineage>
        <taxon>Eukaryota</taxon>
        <taxon>Metazoa</taxon>
        <taxon>Ecdysozoa</taxon>
        <taxon>Arthropoda</taxon>
        <taxon>Crustacea</taxon>
        <taxon>Multicrustacea</taxon>
        <taxon>Hexanauplia</taxon>
        <taxon>Copepoda</taxon>
        <taxon>Siphonostomatoida</taxon>
        <taxon>Caligidae</taxon>
        <taxon>Lepeophtheirus</taxon>
    </lineage>
</organism>